<evidence type="ECO:0000256" key="1">
    <source>
        <dbReference type="SAM" id="SignalP"/>
    </source>
</evidence>
<organism evidence="2 3">
    <name type="scientific">Pontiella sulfatireligans</name>
    <dbReference type="NCBI Taxonomy" id="2750658"/>
    <lineage>
        <taxon>Bacteria</taxon>
        <taxon>Pseudomonadati</taxon>
        <taxon>Kiritimatiellota</taxon>
        <taxon>Kiritimatiellia</taxon>
        <taxon>Kiritimatiellales</taxon>
        <taxon>Pontiellaceae</taxon>
        <taxon>Pontiella</taxon>
    </lineage>
</organism>
<evidence type="ECO:0000313" key="2">
    <source>
        <dbReference type="EMBL" id="VGO19560.1"/>
    </source>
</evidence>
<keyword evidence="3" id="KW-1185">Reference proteome</keyword>
<proteinExistence type="predicted"/>
<dbReference type="NCBIfam" id="TIGR02595">
    <property type="entry name" value="PEP_CTERM"/>
    <property type="match status" value="1"/>
</dbReference>
<sequence length="273" mass="28866">MRSKLIKAALLGLVVCVVGQLQAEVITLYTDDFTTATDANLLGRTPGGTLGSGAGASANTWLAREADNPYTTQVDATDDVVEYFQNPTDGKTSNGLLAFAPEAGKVYTLTADLDNNFTGLYDSVRLGFTSASVSNNFGGGTSARIYTTDTGGYKLNSKLEGDTAVQVDDTYGNGTMQMVLDTTAEQWTIAASWQSQSTGEFVEFSSHTYTVNPTDITHVGFGFSNGNGNLDPNGDLGSTVDNFSLTVVPEPTTLGLLSMVSGTLLFIRRRLAL</sequence>
<dbReference type="Proteomes" id="UP000346198">
    <property type="component" value="Unassembled WGS sequence"/>
</dbReference>
<feature type="signal peptide" evidence="1">
    <location>
        <begin position="1"/>
        <end position="23"/>
    </location>
</feature>
<gene>
    <name evidence="2" type="ORF">SCARR_01619</name>
</gene>
<keyword evidence="1" id="KW-0732">Signal</keyword>
<name>A0A6C2UH95_9BACT</name>
<evidence type="ECO:0008006" key="4">
    <source>
        <dbReference type="Google" id="ProtNLM"/>
    </source>
</evidence>
<feature type="chain" id="PRO_5025416253" description="PEP-CTERM protein-sorting domain-containing protein" evidence="1">
    <location>
        <begin position="24"/>
        <end position="273"/>
    </location>
</feature>
<protein>
    <recommendedName>
        <fullName evidence="4">PEP-CTERM protein-sorting domain-containing protein</fullName>
    </recommendedName>
</protein>
<dbReference type="EMBL" id="CAAHFH010000001">
    <property type="protein sequence ID" value="VGO19560.1"/>
    <property type="molecule type" value="Genomic_DNA"/>
</dbReference>
<reference evidence="2 3" key="1">
    <citation type="submission" date="2019-04" db="EMBL/GenBank/DDBJ databases">
        <authorList>
            <person name="Van Vliet M D."/>
        </authorList>
    </citation>
    <scope>NUCLEOTIDE SEQUENCE [LARGE SCALE GENOMIC DNA]</scope>
    <source>
        <strain evidence="2 3">F21</strain>
    </source>
</reference>
<dbReference type="InterPro" id="IPR013424">
    <property type="entry name" value="Ice-binding_C"/>
</dbReference>
<accession>A0A6C2UH95</accession>
<dbReference type="RefSeq" id="WP_136060944.1">
    <property type="nucleotide sequence ID" value="NZ_CAAHFH010000001.1"/>
</dbReference>
<dbReference type="AlphaFoldDB" id="A0A6C2UH95"/>
<evidence type="ECO:0000313" key="3">
    <source>
        <dbReference type="Proteomes" id="UP000346198"/>
    </source>
</evidence>